<organism evidence="2">
    <name type="scientific">Tolypothrix bouteillei VB521301</name>
    <dbReference type="NCBI Taxonomy" id="1479485"/>
    <lineage>
        <taxon>Bacteria</taxon>
        <taxon>Bacillati</taxon>
        <taxon>Cyanobacteriota</taxon>
        <taxon>Cyanophyceae</taxon>
        <taxon>Nostocales</taxon>
        <taxon>Tolypothrichaceae</taxon>
        <taxon>Tolypothrix</taxon>
    </lineage>
</organism>
<dbReference type="EMBL" id="JHEG02000036">
    <property type="protein sequence ID" value="KIE12538.1"/>
    <property type="molecule type" value="Genomic_DNA"/>
</dbReference>
<gene>
    <name evidence="2" type="ORF">DA73_0209490</name>
</gene>
<dbReference type="Pfam" id="PF13649">
    <property type="entry name" value="Methyltransf_25"/>
    <property type="match status" value="1"/>
</dbReference>
<accession>A0A0C1RA52</accession>
<dbReference type="InterPro" id="IPR041698">
    <property type="entry name" value="Methyltransf_25"/>
</dbReference>
<sequence length="296" mass="34287">MVKLVEQYLTSLKRLVSQGGPQPEQDEMLSDTLFSFYKDLNSSLLSAIDVAQIRDCMSFTPETMQGFAYLKPNGYAGCFEIIDRIYQRYCTNNPLLYNWDRYFQNQAAPQAVRNRKDYFMKFVDSLLNKQEALAVLNVASGPCRDVLELFQSERDLPLNIYCVEQDPRAIAYATKLCQPYLSKITFYQSNALRFSLQQEFDLVWSAGLFDYLHDGLFVKLLKRLLNRTKIGGQLVIGNFSSTNPTCPYMELFDWQLFHRSPDDLRRLAIEAGFSHNQIDIQSEELGINLFLHLQRV</sequence>
<dbReference type="InterPro" id="IPR029063">
    <property type="entry name" value="SAM-dependent_MTases_sf"/>
</dbReference>
<dbReference type="STRING" id="1479485.DA73_0209490"/>
<comment type="caution">
    <text evidence="2">The sequence shown here is derived from an EMBL/GenBank/DDBJ whole genome shotgun (WGS) entry which is preliminary data.</text>
</comment>
<proteinExistence type="predicted"/>
<name>A0A0C1RA52_9CYAN</name>
<evidence type="ECO:0000313" key="2">
    <source>
        <dbReference type="EMBL" id="KIE12538.1"/>
    </source>
</evidence>
<dbReference type="AlphaFoldDB" id="A0A0C1RA52"/>
<feature type="domain" description="Methyltransferase" evidence="1">
    <location>
        <begin position="135"/>
        <end position="232"/>
    </location>
</feature>
<dbReference type="SUPFAM" id="SSF53335">
    <property type="entry name" value="S-adenosyl-L-methionine-dependent methyltransferases"/>
    <property type="match status" value="1"/>
</dbReference>
<reference evidence="2" key="1">
    <citation type="journal article" date="2015" name="Genome Announc.">
        <title>Draft Genome Sequence of Tolypothrix boutellei Strain VB521301.</title>
        <authorList>
            <person name="Chandrababunaidu M.M."/>
            <person name="Singh D."/>
            <person name="Sen D."/>
            <person name="Bhan S."/>
            <person name="Das S."/>
            <person name="Gupta A."/>
            <person name="Adhikary S.P."/>
            <person name="Tripathy S."/>
        </authorList>
    </citation>
    <scope>NUCLEOTIDE SEQUENCE</scope>
    <source>
        <strain evidence="2">VB521301</strain>
    </source>
</reference>
<dbReference type="Gene3D" id="3.40.50.150">
    <property type="entry name" value="Vaccinia Virus protein VP39"/>
    <property type="match status" value="1"/>
</dbReference>
<evidence type="ECO:0000259" key="1">
    <source>
        <dbReference type="Pfam" id="PF13649"/>
    </source>
</evidence>
<dbReference type="CDD" id="cd02440">
    <property type="entry name" value="AdoMet_MTases"/>
    <property type="match status" value="1"/>
</dbReference>
<dbReference type="OrthoDB" id="428497at2"/>
<protein>
    <recommendedName>
        <fullName evidence="1">Methyltransferase domain-containing protein</fullName>
    </recommendedName>
</protein>